<dbReference type="RefSeq" id="WP_024739430.1">
    <property type="nucleotide sequence ID" value="NZ_JADNAS010000106.1"/>
</dbReference>
<feature type="compositionally biased region" description="Basic and acidic residues" evidence="2">
    <location>
        <begin position="1"/>
        <end position="24"/>
    </location>
</feature>
<feature type="domain" description="Thioesterase" evidence="3">
    <location>
        <begin position="77"/>
        <end position="151"/>
    </location>
</feature>
<dbReference type="CDD" id="cd03443">
    <property type="entry name" value="PaaI_thioesterase"/>
    <property type="match status" value="1"/>
</dbReference>
<dbReference type="InterPro" id="IPR003736">
    <property type="entry name" value="PAAI_dom"/>
</dbReference>
<dbReference type="Pfam" id="PF03061">
    <property type="entry name" value="4HBT"/>
    <property type="match status" value="1"/>
</dbReference>
<dbReference type="PANTHER" id="PTHR42856:SF1">
    <property type="entry name" value="ACYL-COENZYME A THIOESTERASE PAAI"/>
    <property type="match status" value="1"/>
</dbReference>
<dbReference type="AlphaFoldDB" id="A0AAW5EYG8"/>
<dbReference type="GO" id="GO:0016289">
    <property type="term" value="F:acyl-CoA hydrolase activity"/>
    <property type="evidence" value="ECO:0007669"/>
    <property type="project" value="TreeGrafter"/>
</dbReference>
<dbReference type="InterPro" id="IPR006683">
    <property type="entry name" value="Thioestr_dom"/>
</dbReference>
<evidence type="ECO:0000313" key="4">
    <source>
        <dbReference type="EMBL" id="MCK0084737.1"/>
    </source>
</evidence>
<dbReference type="PANTHER" id="PTHR42856">
    <property type="entry name" value="ACYL-COENZYME A THIOESTERASE PAAI"/>
    <property type="match status" value="1"/>
</dbReference>
<dbReference type="Gene3D" id="3.10.129.10">
    <property type="entry name" value="Hotdog Thioesterase"/>
    <property type="match status" value="1"/>
</dbReference>
<dbReference type="EMBL" id="JAINVB010000001">
    <property type="protein sequence ID" value="MCK0084737.1"/>
    <property type="molecule type" value="Genomic_DNA"/>
</dbReference>
<dbReference type="InterPro" id="IPR052723">
    <property type="entry name" value="Acyl-CoA_thioesterase_PaaI"/>
</dbReference>
<comment type="caution">
    <text evidence="4">The sequence shown here is derived from an EMBL/GenBank/DDBJ whole genome shotgun (WGS) entry which is preliminary data.</text>
</comment>
<evidence type="ECO:0000259" key="3">
    <source>
        <dbReference type="Pfam" id="PF03061"/>
    </source>
</evidence>
<dbReference type="InterPro" id="IPR029069">
    <property type="entry name" value="HotDog_dom_sf"/>
</dbReference>
<proteinExistence type="predicted"/>
<sequence length="164" mass="17790">MEDNRKEAEAETENSVKEIPETENRGGTYADIYAEGGALGPDGVDFREKIGIETLERRPGYAKCEIKIEPWHLNVLGVIHGGVLFSLADTVSGTAAAASGEYRVTTVNGSINYLRAGKNTSKITAEAVEIKNGKTFSVCDSKIYDDKGALLATTTMTFYHLLPR</sequence>
<feature type="region of interest" description="Disordered" evidence="2">
    <location>
        <begin position="1"/>
        <end position="27"/>
    </location>
</feature>
<name>A0AAW5EYG8_CLOSY</name>
<reference evidence="4" key="1">
    <citation type="journal article" date="2022" name="Cell Host Microbe">
        <title>Colonization of the live biotherapeutic product VE303 and modulation of the microbiota and metabolites in healthy volunteers.</title>
        <authorList>
            <person name="Dsouza M."/>
            <person name="Menon R."/>
            <person name="Crossette E."/>
            <person name="Bhattarai S.K."/>
            <person name="Schneider J."/>
            <person name="Kim Y.G."/>
            <person name="Reddy S."/>
            <person name="Caballero S."/>
            <person name="Felix C."/>
            <person name="Cornacchione L."/>
            <person name="Hendrickson J."/>
            <person name="Watson A.R."/>
            <person name="Minot S.S."/>
            <person name="Greenfield N."/>
            <person name="Schopf L."/>
            <person name="Szabady R."/>
            <person name="Patarroyo J."/>
            <person name="Smith W."/>
            <person name="Harrison P."/>
            <person name="Kuijper E.J."/>
            <person name="Kelly C.P."/>
            <person name="Olle B."/>
            <person name="Bobilev D."/>
            <person name="Silber J.L."/>
            <person name="Bucci V."/>
            <person name="Roberts B."/>
            <person name="Faith J."/>
            <person name="Norman J.M."/>
        </authorList>
    </citation>
    <scope>NUCLEOTIDE SEQUENCE</scope>
    <source>
        <strain evidence="4">VE303-04</strain>
    </source>
</reference>
<evidence type="ECO:0000256" key="2">
    <source>
        <dbReference type="SAM" id="MobiDB-lite"/>
    </source>
</evidence>
<organism evidence="4 5">
    <name type="scientific">Clostridium symbiosum</name>
    <name type="common">Bacteroides symbiosus</name>
    <dbReference type="NCBI Taxonomy" id="1512"/>
    <lineage>
        <taxon>Bacteria</taxon>
        <taxon>Bacillati</taxon>
        <taxon>Bacillota</taxon>
        <taxon>Clostridia</taxon>
        <taxon>Lachnospirales</taxon>
        <taxon>Lachnospiraceae</taxon>
        <taxon>Otoolea</taxon>
    </lineage>
</organism>
<accession>A0AAW5EYG8</accession>
<protein>
    <submittedName>
        <fullName evidence="4">PaaI family thioesterase</fullName>
    </submittedName>
</protein>
<keyword evidence="1" id="KW-0378">Hydrolase</keyword>
<gene>
    <name evidence="4" type="ORF">K5I21_02355</name>
</gene>
<dbReference type="SUPFAM" id="SSF54637">
    <property type="entry name" value="Thioesterase/thiol ester dehydrase-isomerase"/>
    <property type="match status" value="1"/>
</dbReference>
<dbReference type="Proteomes" id="UP001203136">
    <property type="component" value="Unassembled WGS sequence"/>
</dbReference>
<dbReference type="NCBIfam" id="TIGR00369">
    <property type="entry name" value="unchar_dom_1"/>
    <property type="match status" value="1"/>
</dbReference>
<evidence type="ECO:0000313" key="5">
    <source>
        <dbReference type="Proteomes" id="UP001203136"/>
    </source>
</evidence>
<evidence type="ECO:0000256" key="1">
    <source>
        <dbReference type="ARBA" id="ARBA00022801"/>
    </source>
</evidence>